<dbReference type="RefSeq" id="WP_093372079.1">
    <property type="nucleotide sequence ID" value="NZ_FOQA01000005.1"/>
</dbReference>
<dbReference type="PANTHER" id="PTHR13832:SF827">
    <property type="entry name" value="PROTEIN PHOSPHATASE 1L"/>
    <property type="match status" value="1"/>
</dbReference>
<dbReference type="EMBL" id="FOQA01000005">
    <property type="protein sequence ID" value="SFI01663.1"/>
    <property type="molecule type" value="Genomic_DNA"/>
</dbReference>
<dbReference type="Gene3D" id="3.60.40.10">
    <property type="entry name" value="PPM-type phosphatase domain"/>
    <property type="match status" value="1"/>
</dbReference>
<protein>
    <submittedName>
        <fullName evidence="2">Protein phosphatase</fullName>
    </submittedName>
</protein>
<dbReference type="SMART" id="SM00331">
    <property type="entry name" value="PP2C_SIG"/>
    <property type="match status" value="1"/>
</dbReference>
<evidence type="ECO:0000313" key="3">
    <source>
        <dbReference type="Proteomes" id="UP000199287"/>
    </source>
</evidence>
<dbReference type="GO" id="GO:0004722">
    <property type="term" value="F:protein serine/threonine phosphatase activity"/>
    <property type="evidence" value="ECO:0007669"/>
    <property type="project" value="InterPro"/>
</dbReference>
<reference evidence="3" key="1">
    <citation type="submission" date="2016-10" db="EMBL/GenBank/DDBJ databases">
        <authorList>
            <person name="Varghese N."/>
            <person name="Submissions S."/>
        </authorList>
    </citation>
    <scope>NUCLEOTIDE SEQUENCE [LARGE SCALE GENOMIC DNA]</scope>
    <source>
        <strain evidence="3">Z-7934</strain>
    </source>
</reference>
<dbReference type="AlphaFoldDB" id="A0A1I3ERY8"/>
<dbReference type="CDD" id="cd00143">
    <property type="entry name" value="PP2Cc"/>
    <property type="match status" value="1"/>
</dbReference>
<keyword evidence="3" id="KW-1185">Reference proteome</keyword>
<dbReference type="InterPro" id="IPR036457">
    <property type="entry name" value="PPM-type-like_dom_sf"/>
</dbReference>
<dbReference type="OrthoDB" id="9801841at2"/>
<dbReference type="STRING" id="69895.SAMN05192551_105137"/>
<proteinExistence type="predicted"/>
<gene>
    <name evidence="2" type="ORF">SAMN05192551_105137</name>
</gene>
<dbReference type="Proteomes" id="UP000199287">
    <property type="component" value="Unassembled WGS sequence"/>
</dbReference>
<dbReference type="InterPro" id="IPR001932">
    <property type="entry name" value="PPM-type_phosphatase-like_dom"/>
</dbReference>
<accession>A0A1I3ERY8</accession>
<feature type="domain" description="PPM-type phosphatase" evidence="1">
    <location>
        <begin position="7"/>
        <end position="256"/>
    </location>
</feature>
<dbReference type="SMART" id="SM00332">
    <property type="entry name" value="PP2Cc"/>
    <property type="match status" value="1"/>
</dbReference>
<sequence length="258" mass="28577">MKNNLITVQPYNAQHLGTRKEQEDAFGMAGLTAEGTLEEKGFVAVLADGMGGMAFGNLASNTAVNIFLREYENKKREESADSFLIRTSKIANAAVFDKAYVDGEEVEMGTTLVAVMLSQQALYWVTAGDSHLYHYRKGQLQLLNHDHIYGNELQEEVVNGNMTQKEAENHPEHDYLTSYLGLPEIPELDMNQTPLSLEGGDQLLLCSDGLDNVLTSSDIKETLEAEMENPAEALVQQVFAKNKRHLDNITAIVLKIIS</sequence>
<evidence type="ECO:0000313" key="2">
    <source>
        <dbReference type="EMBL" id="SFI01663.1"/>
    </source>
</evidence>
<dbReference type="InterPro" id="IPR015655">
    <property type="entry name" value="PP2C"/>
</dbReference>
<name>A0A1I3ERY8_9FIRM</name>
<evidence type="ECO:0000259" key="1">
    <source>
        <dbReference type="PROSITE" id="PS51746"/>
    </source>
</evidence>
<dbReference type="SUPFAM" id="SSF81606">
    <property type="entry name" value="PP2C-like"/>
    <property type="match status" value="1"/>
</dbReference>
<dbReference type="Pfam" id="PF13672">
    <property type="entry name" value="PP2C_2"/>
    <property type="match status" value="1"/>
</dbReference>
<dbReference type="PANTHER" id="PTHR13832">
    <property type="entry name" value="PROTEIN PHOSPHATASE 2C"/>
    <property type="match status" value="1"/>
</dbReference>
<organism evidence="2 3">
    <name type="scientific">Tindallia magadiensis</name>
    <dbReference type="NCBI Taxonomy" id="69895"/>
    <lineage>
        <taxon>Bacteria</taxon>
        <taxon>Bacillati</taxon>
        <taxon>Bacillota</taxon>
        <taxon>Clostridia</taxon>
        <taxon>Peptostreptococcales</taxon>
        <taxon>Tindalliaceae</taxon>
        <taxon>Tindallia</taxon>
    </lineage>
</organism>
<dbReference type="PROSITE" id="PS51746">
    <property type="entry name" value="PPM_2"/>
    <property type="match status" value="1"/>
</dbReference>